<reference evidence="2 3" key="1">
    <citation type="submission" date="2024-01" db="EMBL/GenBank/DDBJ databases">
        <title>Draft genome sequences of nine bacterial species from freshwater ponds near Washington, DC.</title>
        <authorList>
            <person name="Pavloudi C."/>
            <person name="Oliver L."/>
            <person name="Slattery K."/>
            <person name="Lissner G."/>
            <person name="Saw J.H."/>
        </authorList>
    </citation>
    <scope>NUCLEOTIDE SEQUENCE [LARGE SCALE GENOMIC DNA]</scope>
    <source>
        <strain evidence="3">TB1-E2</strain>
    </source>
</reference>
<name>A0ABZ2GGG3_9BURK</name>
<proteinExistence type="predicted"/>
<keyword evidence="1" id="KW-0175">Coiled coil</keyword>
<dbReference type="RefSeq" id="WP_338678953.1">
    <property type="nucleotide sequence ID" value="NZ_CP142523.1"/>
</dbReference>
<feature type="coiled-coil region" evidence="1">
    <location>
        <begin position="60"/>
        <end position="87"/>
    </location>
</feature>
<evidence type="ECO:0000313" key="2">
    <source>
        <dbReference type="EMBL" id="WWO44543.1"/>
    </source>
</evidence>
<gene>
    <name evidence="2" type="ORF">OPV09_17640</name>
</gene>
<evidence type="ECO:0000256" key="1">
    <source>
        <dbReference type="SAM" id="Coils"/>
    </source>
</evidence>
<protein>
    <submittedName>
        <fullName evidence="2">Uncharacterized protein</fullName>
    </submittedName>
</protein>
<keyword evidence="3" id="KW-1185">Reference proteome</keyword>
<organism evidence="2 3">
    <name type="scientific">Janthinobacterium aestuarii</name>
    <dbReference type="NCBI Taxonomy" id="2985511"/>
    <lineage>
        <taxon>Bacteria</taxon>
        <taxon>Pseudomonadati</taxon>
        <taxon>Pseudomonadota</taxon>
        <taxon>Betaproteobacteria</taxon>
        <taxon>Burkholderiales</taxon>
        <taxon>Oxalobacteraceae</taxon>
        <taxon>Janthinobacterium</taxon>
    </lineage>
</organism>
<sequence>MELPTLAGALASLKLAADAAKGLLSERDDRLVTKVIGDMNDRMMDVQNQCLALLDKQYALAESERQLKEKLRKMEEKAADLDQYELHQNTHGAVMYRSKVSLDPSDKPVYLCANCMAAGVKTFLQLQRSGMKTVFFCKEHGEIRSEIPDKVMQPVRIRF</sequence>
<accession>A0ABZ2GGG3</accession>
<dbReference type="Proteomes" id="UP001373909">
    <property type="component" value="Chromosome"/>
</dbReference>
<evidence type="ECO:0000313" key="3">
    <source>
        <dbReference type="Proteomes" id="UP001373909"/>
    </source>
</evidence>
<dbReference type="EMBL" id="CP142523">
    <property type="protein sequence ID" value="WWO44543.1"/>
    <property type="molecule type" value="Genomic_DNA"/>
</dbReference>